<dbReference type="AlphaFoldDB" id="A0A1G9PEF5"/>
<dbReference type="OrthoDB" id="9768177at2"/>
<dbReference type="InterPro" id="IPR012910">
    <property type="entry name" value="Plug_dom"/>
</dbReference>
<keyword evidence="6 8" id="KW-0472">Membrane</keyword>
<dbReference type="Pfam" id="PF13715">
    <property type="entry name" value="CarbopepD_reg_2"/>
    <property type="match status" value="1"/>
</dbReference>
<dbReference type="SUPFAM" id="SSF56935">
    <property type="entry name" value="Porins"/>
    <property type="match status" value="1"/>
</dbReference>
<dbReference type="Pfam" id="PF07715">
    <property type="entry name" value="Plug"/>
    <property type="match status" value="1"/>
</dbReference>
<feature type="domain" description="TonB-dependent receptor plug" evidence="12">
    <location>
        <begin position="116"/>
        <end position="222"/>
    </location>
</feature>
<keyword evidence="7 8" id="KW-0998">Cell outer membrane</keyword>
<keyword evidence="2 8" id="KW-0813">Transport</keyword>
<keyword evidence="10" id="KW-0732">Signal</keyword>
<feature type="chain" id="PRO_5010227084" evidence="10">
    <location>
        <begin position="21"/>
        <end position="1046"/>
    </location>
</feature>
<dbReference type="Gene3D" id="2.40.170.20">
    <property type="entry name" value="TonB-dependent receptor, beta-barrel domain"/>
    <property type="match status" value="1"/>
</dbReference>
<dbReference type="InterPro" id="IPR023996">
    <property type="entry name" value="TonB-dep_OMP_SusC/RagA"/>
</dbReference>
<evidence type="ECO:0000256" key="4">
    <source>
        <dbReference type="ARBA" id="ARBA00022692"/>
    </source>
</evidence>
<dbReference type="Proteomes" id="UP000183200">
    <property type="component" value="Unassembled WGS sequence"/>
</dbReference>
<keyword evidence="5 9" id="KW-0798">TonB box</keyword>
<dbReference type="InterPro" id="IPR023997">
    <property type="entry name" value="TonB-dep_OMP_SusC/RagA_CS"/>
</dbReference>
<organism evidence="13 14">
    <name type="scientific">Pedobacter steynii</name>
    <dbReference type="NCBI Taxonomy" id="430522"/>
    <lineage>
        <taxon>Bacteria</taxon>
        <taxon>Pseudomonadati</taxon>
        <taxon>Bacteroidota</taxon>
        <taxon>Sphingobacteriia</taxon>
        <taxon>Sphingobacteriales</taxon>
        <taxon>Sphingobacteriaceae</taxon>
        <taxon>Pedobacter</taxon>
    </lineage>
</organism>
<feature type="signal peptide" evidence="10">
    <location>
        <begin position="1"/>
        <end position="20"/>
    </location>
</feature>
<feature type="domain" description="TonB-dependent receptor-like beta-barrel" evidence="11">
    <location>
        <begin position="440"/>
        <end position="890"/>
    </location>
</feature>
<evidence type="ECO:0000259" key="12">
    <source>
        <dbReference type="Pfam" id="PF07715"/>
    </source>
</evidence>
<reference evidence="14" key="1">
    <citation type="submission" date="2016-10" db="EMBL/GenBank/DDBJ databases">
        <authorList>
            <person name="Varghese N."/>
            <person name="Submissions S."/>
        </authorList>
    </citation>
    <scope>NUCLEOTIDE SEQUENCE [LARGE SCALE GENOMIC DNA]</scope>
    <source>
        <strain evidence="14">DSM 19110</strain>
    </source>
</reference>
<accession>A0A1G9PEF5</accession>
<dbReference type="GO" id="GO:0009279">
    <property type="term" value="C:cell outer membrane"/>
    <property type="evidence" value="ECO:0007669"/>
    <property type="project" value="UniProtKB-SubCell"/>
</dbReference>
<proteinExistence type="inferred from homology"/>
<dbReference type="NCBIfam" id="TIGR04056">
    <property type="entry name" value="OMP_RagA_SusC"/>
    <property type="match status" value="1"/>
</dbReference>
<dbReference type="InterPro" id="IPR039426">
    <property type="entry name" value="TonB-dep_rcpt-like"/>
</dbReference>
<keyword evidence="3 8" id="KW-1134">Transmembrane beta strand</keyword>
<evidence type="ECO:0000313" key="14">
    <source>
        <dbReference type="Proteomes" id="UP000183200"/>
    </source>
</evidence>
<comment type="similarity">
    <text evidence="8 9">Belongs to the TonB-dependent receptor family.</text>
</comment>
<keyword evidence="4 8" id="KW-0812">Transmembrane</keyword>
<protein>
    <submittedName>
        <fullName evidence="13">TonB-linked outer membrane protein, SusC/RagA family</fullName>
    </submittedName>
</protein>
<evidence type="ECO:0000256" key="2">
    <source>
        <dbReference type="ARBA" id="ARBA00022448"/>
    </source>
</evidence>
<evidence type="ECO:0000256" key="5">
    <source>
        <dbReference type="ARBA" id="ARBA00023077"/>
    </source>
</evidence>
<dbReference type="SUPFAM" id="SSF49464">
    <property type="entry name" value="Carboxypeptidase regulatory domain-like"/>
    <property type="match status" value="1"/>
</dbReference>
<dbReference type="Gene3D" id="2.60.40.1120">
    <property type="entry name" value="Carboxypeptidase-like, regulatory domain"/>
    <property type="match status" value="1"/>
</dbReference>
<evidence type="ECO:0000256" key="1">
    <source>
        <dbReference type="ARBA" id="ARBA00004571"/>
    </source>
</evidence>
<evidence type="ECO:0000256" key="9">
    <source>
        <dbReference type="RuleBase" id="RU003357"/>
    </source>
</evidence>
<gene>
    <name evidence="13" type="ORF">SAMN05421820_102632</name>
</gene>
<dbReference type="InterPro" id="IPR000531">
    <property type="entry name" value="Beta-barrel_TonB"/>
</dbReference>
<evidence type="ECO:0000256" key="6">
    <source>
        <dbReference type="ARBA" id="ARBA00023136"/>
    </source>
</evidence>
<dbReference type="RefSeq" id="WP_074605479.1">
    <property type="nucleotide sequence ID" value="NZ_FNGY01000002.1"/>
</dbReference>
<dbReference type="NCBIfam" id="TIGR04057">
    <property type="entry name" value="SusC_RagA_signa"/>
    <property type="match status" value="1"/>
</dbReference>
<name>A0A1G9PEF5_9SPHI</name>
<dbReference type="InterPro" id="IPR037066">
    <property type="entry name" value="Plug_dom_sf"/>
</dbReference>
<evidence type="ECO:0000256" key="8">
    <source>
        <dbReference type="PROSITE-ProRule" id="PRU01360"/>
    </source>
</evidence>
<evidence type="ECO:0000313" key="13">
    <source>
        <dbReference type="EMBL" id="SDL97242.1"/>
    </source>
</evidence>
<evidence type="ECO:0000259" key="11">
    <source>
        <dbReference type="Pfam" id="PF00593"/>
    </source>
</evidence>
<keyword evidence="14" id="KW-1185">Reference proteome</keyword>
<dbReference type="InterPro" id="IPR008969">
    <property type="entry name" value="CarboxyPept-like_regulatory"/>
</dbReference>
<comment type="subcellular location">
    <subcellularLocation>
        <location evidence="1 8">Cell outer membrane</location>
        <topology evidence="1 8">Multi-pass membrane protein</topology>
    </subcellularLocation>
</comment>
<sequence length="1046" mass="113479">MKKLYLLLILLAMLFTGAYAQSITIKGKVTDLKGSPLVGVAVKVKDSKTGTITNTSGAYTIMVPNRQSILIFSYVSFVTEERVAAGNTIDVTLKDDITTLSDVVIVGYGEQKKKLLSTSVSSVSAKQIEDRLVATPAEALAGQVAGVNIAQVSGDPGSAPTIQVRGIGSISAGNSPLFVVDGYPLNNADNFNQINPADIQSIDVLKDAAASAIYGSRGGNGIIIVTTKKGTAGITKFNFTSSTGFQNVAKQTDVLSRDEYIDYLTDAFKNGGKTIPATYSDPTNQNTNANTNWQDQLFRTGMQGSYSLSASGGTNKFKFNITGSYYNQEGIIKATNFDRYTLRANIDAELSKKLTLSFNIAPSYAISDQTATGGGLNNATINGIGTNPSGVGGTVLSALLQPPTLPVRFANGDYSNIQAIQSAATQVFNGNPFNPVAVLDLYKDRTSVGRILSNLGLNYEIIKGLKFRTSFGFEALQTNRKWYVPATLMSDNAPLANLSNPLIGNIRSRLTTGTNYNWVSENTLSYNTMIGKDHNLSLLAGYSLQKNTYNEGSQYGQNGTITNSIVEYPNASGVILGTVAYSDNALVSAFGRANYSYKDRYLFSASLRSDGSSRFGANNRYAVFPAFSAAWRVGEEQFLKDNPHISELKIRASYGVTGNNNIGDYSWQSYAQQVNYIFGSNTGTQTFGFSPSGFENKDLTWETNKQLDFGLEIGLFKDRVYLTADVYRRITSDLLFAKDVPLTMGFATSILSNVGEVRNNGLELALKTSNLAGKLKWTTDLNIAFTRNKVLSLSDDGAFLGYQAAFGYDNAIRLVPGESMSSFYGYRQIGVYKDAADVAASPKWVSGGSNPGDIKYEDVNLDGKIDAGDITNIGSPLPKFTYGITNRFSYQQFELSFLLQGVYGNKIFNASDRYVNTYNGSFNVRSNAVNRWRSPEEPGDGMTPRANTTILSSVQVASSRNIFDGSFLRVRNVTLAYALPAAFLKKVKVSNARVYVTGENLYTFTNYFGYNPEVNVWYGASQPRFGVDQGTYPVARTFSLGLNVGF</sequence>
<evidence type="ECO:0000256" key="3">
    <source>
        <dbReference type="ARBA" id="ARBA00022452"/>
    </source>
</evidence>
<dbReference type="EMBL" id="FNGY01000002">
    <property type="protein sequence ID" value="SDL97242.1"/>
    <property type="molecule type" value="Genomic_DNA"/>
</dbReference>
<evidence type="ECO:0000256" key="10">
    <source>
        <dbReference type="SAM" id="SignalP"/>
    </source>
</evidence>
<evidence type="ECO:0000256" key="7">
    <source>
        <dbReference type="ARBA" id="ARBA00023237"/>
    </source>
</evidence>
<dbReference type="PROSITE" id="PS52016">
    <property type="entry name" value="TONB_DEPENDENT_REC_3"/>
    <property type="match status" value="1"/>
</dbReference>
<dbReference type="InterPro" id="IPR036942">
    <property type="entry name" value="Beta-barrel_TonB_sf"/>
</dbReference>
<dbReference type="Gene3D" id="2.170.130.10">
    <property type="entry name" value="TonB-dependent receptor, plug domain"/>
    <property type="match status" value="1"/>
</dbReference>
<dbReference type="Pfam" id="PF00593">
    <property type="entry name" value="TonB_dep_Rec_b-barrel"/>
    <property type="match status" value="1"/>
</dbReference>